<comment type="caution">
    <text evidence="2">The sequence shown here is derived from an EMBL/GenBank/DDBJ whole genome shotgun (WGS) entry which is preliminary data.</text>
</comment>
<proteinExistence type="predicted"/>
<dbReference type="Proteomes" id="UP000294848">
    <property type="component" value="Unassembled WGS sequence"/>
</dbReference>
<evidence type="ECO:0000313" key="2">
    <source>
        <dbReference type="EMBL" id="TDN99075.1"/>
    </source>
</evidence>
<evidence type="ECO:0000313" key="3">
    <source>
        <dbReference type="Proteomes" id="UP000294848"/>
    </source>
</evidence>
<feature type="compositionally biased region" description="Basic residues" evidence="1">
    <location>
        <begin position="1"/>
        <end position="12"/>
    </location>
</feature>
<name>A0A4R6GWE2_9BACT</name>
<organism evidence="2 3">
    <name type="scientific">Sunxiuqinia elliptica</name>
    <dbReference type="NCBI Taxonomy" id="655355"/>
    <lineage>
        <taxon>Bacteria</taxon>
        <taxon>Pseudomonadati</taxon>
        <taxon>Bacteroidota</taxon>
        <taxon>Bacteroidia</taxon>
        <taxon>Marinilabiliales</taxon>
        <taxon>Prolixibacteraceae</taxon>
        <taxon>Sunxiuqinia</taxon>
    </lineage>
</organism>
<feature type="compositionally biased region" description="Basic and acidic residues" evidence="1">
    <location>
        <begin position="13"/>
        <end position="30"/>
    </location>
</feature>
<reference evidence="2 3" key="1">
    <citation type="submission" date="2019-03" db="EMBL/GenBank/DDBJ databases">
        <title>Freshwater and sediment microbial communities from various areas in North America, analyzing microbe dynamics in response to fracking.</title>
        <authorList>
            <person name="Lamendella R."/>
        </authorList>
    </citation>
    <scope>NUCLEOTIDE SEQUENCE [LARGE SCALE GENOMIC DNA]</scope>
    <source>
        <strain evidence="2 3">114D</strain>
    </source>
</reference>
<gene>
    <name evidence="2" type="ORF">DET52_107207</name>
</gene>
<protein>
    <submittedName>
        <fullName evidence="2">Uncharacterized protein</fullName>
    </submittedName>
</protein>
<feature type="region of interest" description="Disordered" evidence="1">
    <location>
        <begin position="1"/>
        <end position="30"/>
    </location>
</feature>
<sequence length="30" mass="3368">MALGNKKLKFGAKARDEAPIPNFKKDHTLK</sequence>
<dbReference type="AlphaFoldDB" id="A0A4R6GWE2"/>
<evidence type="ECO:0000256" key="1">
    <source>
        <dbReference type="SAM" id="MobiDB-lite"/>
    </source>
</evidence>
<dbReference type="EMBL" id="SNWI01000007">
    <property type="protein sequence ID" value="TDN99075.1"/>
    <property type="molecule type" value="Genomic_DNA"/>
</dbReference>
<accession>A0A4R6GWE2</accession>